<feature type="domain" description="Amidohydrolase-related" evidence="7">
    <location>
        <begin position="51"/>
        <end position="410"/>
    </location>
</feature>
<dbReference type="Pfam" id="PF01979">
    <property type="entry name" value="Amidohydro_1"/>
    <property type="match status" value="1"/>
</dbReference>
<dbReference type="InterPro" id="IPR006680">
    <property type="entry name" value="Amidohydro-rel"/>
</dbReference>
<evidence type="ECO:0000313" key="8">
    <source>
        <dbReference type="EMBL" id="PZQ47297.1"/>
    </source>
</evidence>
<dbReference type="GO" id="GO:0050897">
    <property type="term" value="F:cobalt ion binding"/>
    <property type="evidence" value="ECO:0007669"/>
    <property type="project" value="InterPro"/>
</dbReference>
<organism evidence="8 9">
    <name type="scientific">Rhodovulum sulfidophilum</name>
    <name type="common">Rhodobacter sulfidophilus</name>
    <dbReference type="NCBI Taxonomy" id="35806"/>
    <lineage>
        <taxon>Bacteria</taxon>
        <taxon>Pseudomonadati</taxon>
        <taxon>Pseudomonadota</taxon>
        <taxon>Alphaproteobacteria</taxon>
        <taxon>Rhodobacterales</taxon>
        <taxon>Paracoccaceae</taxon>
        <taxon>Rhodovulum</taxon>
    </lineage>
</organism>
<comment type="subunit">
    <text evidence="3">Homotetramer.</text>
</comment>
<evidence type="ECO:0000313" key="9">
    <source>
        <dbReference type="Proteomes" id="UP000249185"/>
    </source>
</evidence>
<name>A0A2W5PRH3_RHOSU</name>
<comment type="cofactor">
    <cofactor evidence="1">
        <name>Zn(2+)</name>
        <dbReference type="ChEBI" id="CHEBI:29105"/>
    </cofactor>
</comment>
<dbReference type="GO" id="GO:0000256">
    <property type="term" value="P:allantoin catabolic process"/>
    <property type="evidence" value="ECO:0007669"/>
    <property type="project" value="InterPro"/>
</dbReference>
<dbReference type="Proteomes" id="UP000249185">
    <property type="component" value="Unassembled WGS sequence"/>
</dbReference>
<dbReference type="PANTHER" id="PTHR43668">
    <property type="entry name" value="ALLANTOINASE"/>
    <property type="match status" value="1"/>
</dbReference>
<evidence type="ECO:0000259" key="7">
    <source>
        <dbReference type="Pfam" id="PF01979"/>
    </source>
</evidence>
<evidence type="ECO:0000256" key="1">
    <source>
        <dbReference type="ARBA" id="ARBA00001947"/>
    </source>
</evidence>
<dbReference type="InterPro" id="IPR050138">
    <property type="entry name" value="DHOase/Allantoinase_Hydrolase"/>
</dbReference>
<dbReference type="NCBIfam" id="TIGR03178">
    <property type="entry name" value="allantoinase"/>
    <property type="match status" value="1"/>
</dbReference>
<protein>
    <submittedName>
        <fullName evidence="8">Allantoinase AllB</fullName>
    </submittedName>
</protein>
<keyword evidence="4" id="KW-0479">Metal-binding</keyword>
<dbReference type="FunFam" id="3.20.20.140:FF:000174">
    <property type="entry name" value="Dihydropyrimidinase-related protein 2"/>
    <property type="match status" value="1"/>
</dbReference>
<reference evidence="8 9" key="1">
    <citation type="submission" date="2017-08" db="EMBL/GenBank/DDBJ databases">
        <title>Infants hospitalized years apart are colonized by the same room-sourced microbial strains.</title>
        <authorList>
            <person name="Brooks B."/>
            <person name="Olm M.R."/>
            <person name="Firek B.A."/>
            <person name="Baker R."/>
            <person name="Thomas B.C."/>
            <person name="Morowitz M.J."/>
            <person name="Banfield J.F."/>
        </authorList>
    </citation>
    <scope>NUCLEOTIDE SEQUENCE [LARGE SCALE GENOMIC DNA]</scope>
    <source>
        <strain evidence="8">S2_005_002_R2_34</strain>
    </source>
</reference>
<sequence length="455" mass="47186">MDLVIAGATVVLEDRTARLHVGVSDGRIAALVDGAAAVPSATRVIDAEGLMLLPGAIDAHTHFTAGHDDILPEIEAGTAGAAKAGVTTVIEMPHMNPPATTLGRFLAKRETMAAHACVDFALWGGLTGANLDQIAPMHAAGAVAMKAFSCSGRADRAAGDARGLPGLDDDALSEALREIAQVGSLLGLHAENHDIIQGSMARLRAAGADGGRAHGAAQPELAETEAVARAIHLAGHHGARLHIVHLSTGDGARIIDAARSAGQSVTVETCPQYLVLDEDDLERIGAIARCGPPIRKRATVEDLWAEVATGAIDALTSDHCPYPIALKRTPTIWEAAMGLTGIETTTPIFIGAALDRGLDPARIGRMIATGPARIFGLYGRKGAIAPGFDADLILLDPKGETVIDADAFQGQAKWSPFDGTRWTGRTVATFLRGTEVFSEAGLAARPGAGRFMARA</sequence>
<dbReference type="SUPFAM" id="SSF51338">
    <property type="entry name" value="Composite domain of metallo-dependent hydrolases"/>
    <property type="match status" value="1"/>
</dbReference>
<dbReference type="InterPro" id="IPR017593">
    <property type="entry name" value="Allantoinase"/>
</dbReference>
<dbReference type="SUPFAM" id="SSF51556">
    <property type="entry name" value="Metallo-dependent hydrolases"/>
    <property type="match status" value="1"/>
</dbReference>
<dbReference type="Gene3D" id="2.30.40.10">
    <property type="entry name" value="Urease, subunit C, domain 1"/>
    <property type="match status" value="1"/>
</dbReference>
<dbReference type="EMBL" id="QFPW01000017">
    <property type="protein sequence ID" value="PZQ47297.1"/>
    <property type="molecule type" value="Genomic_DNA"/>
</dbReference>
<comment type="caution">
    <text evidence="8">The sequence shown here is derived from an EMBL/GenBank/DDBJ whole genome shotgun (WGS) entry which is preliminary data.</text>
</comment>
<dbReference type="GO" id="GO:0006145">
    <property type="term" value="P:purine nucleobase catabolic process"/>
    <property type="evidence" value="ECO:0007669"/>
    <property type="project" value="TreeGrafter"/>
</dbReference>
<dbReference type="GO" id="GO:0005737">
    <property type="term" value="C:cytoplasm"/>
    <property type="evidence" value="ECO:0007669"/>
    <property type="project" value="TreeGrafter"/>
</dbReference>
<evidence type="ECO:0000256" key="4">
    <source>
        <dbReference type="ARBA" id="ARBA00022723"/>
    </source>
</evidence>
<gene>
    <name evidence="8" type="primary">allB</name>
    <name evidence="8" type="ORF">DI556_17650</name>
</gene>
<keyword evidence="6" id="KW-0862">Zinc</keyword>
<comment type="similarity">
    <text evidence="2">Belongs to the metallo-dependent hydrolases superfamily. Hydantoinase/dihydropyrimidinase family.</text>
</comment>
<evidence type="ECO:0000256" key="3">
    <source>
        <dbReference type="ARBA" id="ARBA00011881"/>
    </source>
</evidence>
<dbReference type="InterPro" id="IPR011059">
    <property type="entry name" value="Metal-dep_hydrolase_composite"/>
</dbReference>
<dbReference type="PANTHER" id="PTHR43668:SF4">
    <property type="entry name" value="ALLANTOINASE"/>
    <property type="match status" value="1"/>
</dbReference>
<accession>A0A2W5PRH3</accession>
<dbReference type="Gene3D" id="3.20.20.140">
    <property type="entry name" value="Metal-dependent hydrolases"/>
    <property type="match status" value="1"/>
</dbReference>
<dbReference type="GO" id="GO:0004038">
    <property type="term" value="F:allantoinase activity"/>
    <property type="evidence" value="ECO:0007669"/>
    <property type="project" value="InterPro"/>
</dbReference>
<proteinExistence type="inferred from homology"/>
<dbReference type="InterPro" id="IPR032466">
    <property type="entry name" value="Metal_Hydrolase"/>
</dbReference>
<keyword evidence="5" id="KW-0378">Hydrolase</keyword>
<evidence type="ECO:0000256" key="6">
    <source>
        <dbReference type="ARBA" id="ARBA00022833"/>
    </source>
</evidence>
<evidence type="ECO:0000256" key="5">
    <source>
        <dbReference type="ARBA" id="ARBA00022801"/>
    </source>
</evidence>
<evidence type="ECO:0000256" key="2">
    <source>
        <dbReference type="ARBA" id="ARBA00008829"/>
    </source>
</evidence>
<dbReference type="GO" id="GO:0008270">
    <property type="term" value="F:zinc ion binding"/>
    <property type="evidence" value="ECO:0007669"/>
    <property type="project" value="InterPro"/>
</dbReference>
<dbReference type="AlphaFoldDB" id="A0A2W5PRH3"/>